<feature type="region of interest" description="Disordered" evidence="2">
    <location>
        <begin position="1"/>
        <end position="67"/>
    </location>
</feature>
<dbReference type="WBParaSite" id="Pan_g21081.t1">
    <property type="protein sequence ID" value="Pan_g21081.t1"/>
    <property type="gene ID" value="Pan_g21081"/>
</dbReference>
<keyword evidence="1" id="KW-0175">Coiled coil</keyword>
<keyword evidence="3" id="KW-1185">Reference proteome</keyword>
<feature type="coiled-coil region" evidence="1">
    <location>
        <begin position="217"/>
        <end position="244"/>
    </location>
</feature>
<organism evidence="3 4">
    <name type="scientific">Panagrellus redivivus</name>
    <name type="common">Microworm</name>
    <dbReference type="NCBI Taxonomy" id="6233"/>
    <lineage>
        <taxon>Eukaryota</taxon>
        <taxon>Metazoa</taxon>
        <taxon>Ecdysozoa</taxon>
        <taxon>Nematoda</taxon>
        <taxon>Chromadorea</taxon>
        <taxon>Rhabditida</taxon>
        <taxon>Tylenchina</taxon>
        <taxon>Panagrolaimomorpha</taxon>
        <taxon>Panagrolaimoidea</taxon>
        <taxon>Panagrolaimidae</taxon>
        <taxon>Panagrellus</taxon>
    </lineage>
</organism>
<proteinExistence type="predicted"/>
<dbReference type="Proteomes" id="UP000492821">
    <property type="component" value="Unassembled WGS sequence"/>
</dbReference>
<evidence type="ECO:0000313" key="4">
    <source>
        <dbReference type="WBParaSite" id="Pan_g21081.t1"/>
    </source>
</evidence>
<dbReference type="AlphaFoldDB" id="A0A7E4VHI3"/>
<dbReference type="GO" id="GO:0035735">
    <property type="term" value="P:intraciliary transport involved in cilium assembly"/>
    <property type="evidence" value="ECO:0007669"/>
    <property type="project" value="TreeGrafter"/>
</dbReference>
<evidence type="ECO:0000256" key="2">
    <source>
        <dbReference type="SAM" id="MobiDB-lite"/>
    </source>
</evidence>
<protein>
    <submittedName>
        <fullName evidence="4">Intraflagellar transport protein 74 homolog</fullName>
    </submittedName>
</protein>
<dbReference type="InterPro" id="IPR029602">
    <property type="entry name" value="IFT74"/>
</dbReference>
<dbReference type="PANTHER" id="PTHR31432:SF0">
    <property type="entry name" value="INTRAFLAGELLAR TRANSPORT PROTEIN 74 HOMOLOG"/>
    <property type="match status" value="1"/>
</dbReference>
<feature type="coiled-coil region" evidence="1">
    <location>
        <begin position="532"/>
        <end position="629"/>
    </location>
</feature>
<evidence type="ECO:0000313" key="3">
    <source>
        <dbReference type="Proteomes" id="UP000492821"/>
    </source>
</evidence>
<name>A0A7E4VHI3_PANRE</name>
<sequence>MERPPSSRPRTGSNRPGTAKRPKTAGRNLERPPTAVLERPVSRKASISTSVDGSMYDGAGPVEDDGGMVVPPTRAFSRAGPSSYANRQIASRMGTAMGGRPVTGSRILVPPGTGAARPVTQQGLAGVRAVSRAGTAFGNRIIMDKTYFMSLLNTQLAALNEETSSLMSELEKFEQEQQKLLLYEQKAEEGAEELKHLIGELSDHNLLIERQNVNYDLADLQYEVQEEETKNAELSEIVEKLFRDRREKEDYARLLERQVEEIRLSNQDLVNSMDPGIRDEYEMIKAEAERLEFVLAERQNEVDELTKRKEELDVALANSPLKQQAMILQEQIAELDAKRNEIKSEINDEASPEVLRERMVQQIKKDNEEISFMQSMISELQNKQQQIREELAEFNNEAALMASETNEKYKELTLKEAQIDEFVSTYDARKAAITETTENLGNEVIHMLRLISLNCASESGLDTLNVRDIDEVNLESANDPEELQDLHLELQEQLVNQDMAILRMQTELESLNERDTKIHAEMETFGDISALQKEIMEKRSLLIDQKDQLENEISNMEAQIRHFQTDLKAIEDLLKANPDFQKKEILEEVKQERDELQNKVATKQAEIDYDDLKVQAMRLREQYNEVLKQNKSTGYGR</sequence>
<dbReference type="GO" id="GO:0005929">
    <property type="term" value="C:cilium"/>
    <property type="evidence" value="ECO:0007669"/>
    <property type="project" value="TreeGrafter"/>
</dbReference>
<accession>A0A7E4VHI3</accession>
<reference evidence="4" key="2">
    <citation type="submission" date="2020-10" db="UniProtKB">
        <authorList>
            <consortium name="WormBaseParasite"/>
        </authorList>
    </citation>
    <scope>IDENTIFICATION</scope>
</reference>
<dbReference type="GO" id="GO:0030992">
    <property type="term" value="C:intraciliary transport particle B"/>
    <property type="evidence" value="ECO:0007669"/>
    <property type="project" value="InterPro"/>
</dbReference>
<dbReference type="GO" id="GO:0048487">
    <property type="term" value="F:beta-tubulin binding"/>
    <property type="evidence" value="ECO:0007669"/>
    <property type="project" value="InterPro"/>
</dbReference>
<dbReference type="PANTHER" id="PTHR31432">
    <property type="entry name" value="INTRAFLAGELLAR TRANSPORT PROTEIN 74 HOMOLOG"/>
    <property type="match status" value="1"/>
</dbReference>
<feature type="coiled-coil region" evidence="1">
    <location>
        <begin position="288"/>
        <end position="404"/>
    </location>
</feature>
<evidence type="ECO:0000256" key="1">
    <source>
        <dbReference type="SAM" id="Coils"/>
    </source>
</evidence>
<reference evidence="3" key="1">
    <citation type="journal article" date="2013" name="Genetics">
        <title>The draft genome and transcriptome of Panagrellus redivivus are shaped by the harsh demands of a free-living lifestyle.</title>
        <authorList>
            <person name="Srinivasan J."/>
            <person name="Dillman A.R."/>
            <person name="Macchietto M.G."/>
            <person name="Heikkinen L."/>
            <person name="Lakso M."/>
            <person name="Fracchia K.M."/>
            <person name="Antoshechkin I."/>
            <person name="Mortazavi A."/>
            <person name="Wong G."/>
            <person name="Sternberg P.W."/>
        </authorList>
    </citation>
    <scope>NUCLEOTIDE SEQUENCE [LARGE SCALE GENOMIC DNA]</scope>
    <source>
        <strain evidence="3">MT8872</strain>
    </source>
</reference>